<dbReference type="GO" id="GO:0016567">
    <property type="term" value="P:protein ubiquitination"/>
    <property type="evidence" value="ECO:0007669"/>
    <property type="project" value="TreeGrafter"/>
</dbReference>
<keyword evidence="10" id="KW-1133">Transmembrane helix</keyword>
<dbReference type="CDD" id="cd16454">
    <property type="entry name" value="RING-H2_PA-TM-RING"/>
    <property type="match status" value="1"/>
</dbReference>
<comment type="catalytic activity">
    <reaction evidence="1">
        <text>S-ubiquitinyl-[E2 ubiquitin-conjugating enzyme]-L-cysteine + [acceptor protein]-L-lysine = [E2 ubiquitin-conjugating enzyme]-L-cysteine + N(6)-ubiquitinyl-[acceptor protein]-L-lysine.</text>
        <dbReference type="EC" id="2.3.2.27"/>
    </reaction>
</comment>
<evidence type="ECO:0000256" key="3">
    <source>
        <dbReference type="ARBA" id="ARBA00012483"/>
    </source>
</evidence>
<evidence type="ECO:0000259" key="13">
    <source>
        <dbReference type="PROSITE" id="PS50089"/>
    </source>
</evidence>
<dbReference type="EC" id="2.3.2.27" evidence="3"/>
<evidence type="ECO:0000256" key="10">
    <source>
        <dbReference type="ARBA" id="ARBA00022989"/>
    </source>
</evidence>
<evidence type="ECO:0000256" key="7">
    <source>
        <dbReference type="ARBA" id="ARBA00022771"/>
    </source>
</evidence>
<dbReference type="GO" id="GO:0006511">
    <property type="term" value="P:ubiquitin-dependent protein catabolic process"/>
    <property type="evidence" value="ECO:0007669"/>
    <property type="project" value="TreeGrafter"/>
</dbReference>
<keyword evidence="7 12" id="KW-0863">Zinc-finger</keyword>
<comment type="subcellular location">
    <subcellularLocation>
        <location evidence="2">Membrane</location>
        <topology evidence="2">Multi-pass membrane protein</topology>
    </subcellularLocation>
</comment>
<evidence type="ECO:0000256" key="12">
    <source>
        <dbReference type="PROSITE-ProRule" id="PRU00175"/>
    </source>
</evidence>
<reference evidence="14 15" key="1">
    <citation type="submission" date="2017-11" db="EMBL/GenBank/DDBJ databases">
        <title>De-novo sequencing of pomegranate (Punica granatum L.) genome.</title>
        <authorList>
            <person name="Akparov Z."/>
            <person name="Amiraslanov A."/>
            <person name="Hajiyeva S."/>
            <person name="Abbasov M."/>
            <person name="Kaur K."/>
            <person name="Hamwieh A."/>
            <person name="Solovyev V."/>
            <person name="Salamov A."/>
            <person name="Braich B."/>
            <person name="Kosarev P."/>
            <person name="Mahmoud A."/>
            <person name="Hajiyev E."/>
            <person name="Babayeva S."/>
            <person name="Izzatullayeva V."/>
            <person name="Mammadov A."/>
            <person name="Mammadov A."/>
            <person name="Sharifova S."/>
            <person name="Ojaghi J."/>
            <person name="Eynullazada K."/>
            <person name="Bayramov B."/>
            <person name="Abdulazimova A."/>
            <person name="Shahmuradov I."/>
        </authorList>
    </citation>
    <scope>NUCLEOTIDE SEQUENCE [LARGE SCALE GENOMIC DNA]</scope>
    <source>
        <strain evidence="15">cv. AG2017</strain>
        <tissue evidence="14">Leaf</tissue>
    </source>
</reference>
<keyword evidence="6" id="KW-0479">Metal-binding</keyword>
<dbReference type="InterPro" id="IPR013083">
    <property type="entry name" value="Znf_RING/FYVE/PHD"/>
</dbReference>
<keyword evidence="8" id="KW-0833">Ubl conjugation pathway</keyword>
<protein>
    <recommendedName>
        <fullName evidence="3">RING-type E3 ubiquitin transferase</fullName>
        <ecNumber evidence="3">2.3.2.27</ecNumber>
    </recommendedName>
</protein>
<dbReference type="SMART" id="SM00184">
    <property type="entry name" value="RING"/>
    <property type="match status" value="1"/>
</dbReference>
<dbReference type="Proteomes" id="UP000233551">
    <property type="component" value="Unassembled WGS sequence"/>
</dbReference>
<evidence type="ECO:0000313" key="15">
    <source>
        <dbReference type="Proteomes" id="UP000233551"/>
    </source>
</evidence>
<name>A0A2I0L341_PUNGR</name>
<dbReference type="GO" id="GO:0008270">
    <property type="term" value="F:zinc ion binding"/>
    <property type="evidence" value="ECO:0007669"/>
    <property type="project" value="UniProtKB-KW"/>
</dbReference>
<dbReference type="InterPro" id="IPR001841">
    <property type="entry name" value="Znf_RING"/>
</dbReference>
<sequence>MEDEWSESWQMYLGVATSFDFSCAPDHWVLSIHFTRTERLILRDPEPDGYVDEDKEVYVVNHEPLLQPVSALDAGTPSSESLQRDLRNYFASCGALHQECLYFTERIMTYASRIANRLHGRGHFTMMADLGHVVTEVMVDVEDGDVFLLPGQESETGLDNHDFSESGLDEHNFEPLSIDPGDAISSLLKHAREEGRGLADSTCSICLNDMASDDGELLVETPCKHVFHSPCIVRWLEMSCTCPLCRYRIGNNI</sequence>
<dbReference type="PANTHER" id="PTHR45977">
    <property type="entry name" value="TARGET OF ERK KINASE MPK-1"/>
    <property type="match status" value="1"/>
</dbReference>
<organism evidence="14 15">
    <name type="scientific">Punica granatum</name>
    <name type="common">Pomegranate</name>
    <dbReference type="NCBI Taxonomy" id="22663"/>
    <lineage>
        <taxon>Eukaryota</taxon>
        <taxon>Viridiplantae</taxon>
        <taxon>Streptophyta</taxon>
        <taxon>Embryophyta</taxon>
        <taxon>Tracheophyta</taxon>
        <taxon>Spermatophyta</taxon>
        <taxon>Magnoliopsida</taxon>
        <taxon>eudicotyledons</taxon>
        <taxon>Gunneridae</taxon>
        <taxon>Pentapetalae</taxon>
        <taxon>rosids</taxon>
        <taxon>malvids</taxon>
        <taxon>Myrtales</taxon>
        <taxon>Lythraceae</taxon>
        <taxon>Punica</taxon>
    </lineage>
</organism>
<dbReference type="Pfam" id="PF13639">
    <property type="entry name" value="zf-RING_2"/>
    <property type="match status" value="1"/>
</dbReference>
<gene>
    <name evidence="14" type="ORF">CRG98_004462</name>
</gene>
<evidence type="ECO:0000256" key="11">
    <source>
        <dbReference type="ARBA" id="ARBA00023136"/>
    </source>
</evidence>
<dbReference type="InterPro" id="IPR011016">
    <property type="entry name" value="Znf_RING-CH"/>
</dbReference>
<keyword evidence="9" id="KW-0862">Zinc</keyword>
<dbReference type="SMART" id="SM00744">
    <property type="entry name" value="RINGv"/>
    <property type="match status" value="1"/>
</dbReference>
<keyword evidence="4" id="KW-0808">Transferase</keyword>
<keyword evidence="5" id="KW-0812">Transmembrane</keyword>
<keyword evidence="11" id="KW-0472">Membrane</keyword>
<proteinExistence type="predicted"/>
<dbReference type="Gene3D" id="3.30.40.10">
    <property type="entry name" value="Zinc/RING finger domain, C3HC4 (zinc finger)"/>
    <property type="match status" value="1"/>
</dbReference>
<dbReference type="GO" id="GO:0016020">
    <property type="term" value="C:membrane"/>
    <property type="evidence" value="ECO:0007669"/>
    <property type="project" value="UniProtKB-SubCell"/>
</dbReference>
<evidence type="ECO:0000256" key="6">
    <source>
        <dbReference type="ARBA" id="ARBA00022723"/>
    </source>
</evidence>
<dbReference type="PROSITE" id="PS50089">
    <property type="entry name" value="ZF_RING_2"/>
    <property type="match status" value="1"/>
</dbReference>
<evidence type="ECO:0000256" key="2">
    <source>
        <dbReference type="ARBA" id="ARBA00004141"/>
    </source>
</evidence>
<dbReference type="STRING" id="22663.A0A2I0L341"/>
<dbReference type="SUPFAM" id="SSF57850">
    <property type="entry name" value="RING/U-box"/>
    <property type="match status" value="1"/>
</dbReference>
<evidence type="ECO:0000256" key="4">
    <source>
        <dbReference type="ARBA" id="ARBA00022679"/>
    </source>
</evidence>
<dbReference type="GO" id="GO:0061630">
    <property type="term" value="F:ubiquitin protein ligase activity"/>
    <property type="evidence" value="ECO:0007669"/>
    <property type="project" value="UniProtKB-EC"/>
</dbReference>
<evidence type="ECO:0000313" key="14">
    <source>
        <dbReference type="EMBL" id="PKI75127.1"/>
    </source>
</evidence>
<keyword evidence="15" id="KW-1185">Reference proteome</keyword>
<evidence type="ECO:0000256" key="1">
    <source>
        <dbReference type="ARBA" id="ARBA00000900"/>
    </source>
</evidence>
<dbReference type="AlphaFoldDB" id="A0A2I0L341"/>
<evidence type="ECO:0000256" key="8">
    <source>
        <dbReference type="ARBA" id="ARBA00022786"/>
    </source>
</evidence>
<comment type="caution">
    <text evidence="14">The sequence shown here is derived from an EMBL/GenBank/DDBJ whole genome shotgun (WGS) entry which is preliminary data.</text>
</comment>
<feature type="domain" description="RING-type" evidence="13">
    <location>
        <begin position="203"/>
        <end position="246"/>
    </location>
</feature>
<dbReference type="PANTHER" id="PTHR45977:SF4">
    <property type="entry name" value="RING-TYPE DOMAIN-CONTAINING PROTEIN"/>
    <property type="match status" value="1"/>
</dbReference>
<evidence type="ECO:0000256" key="5">
    <source>
        <dbReference type="ARBA" id="ARBA00022692"/>
    </source>
</evidence>
<evidence type="ECO:0000256" key="9">
    <source>
        <dbReference type="ARBA" id="ARBA00022833"/>
    </source>
</evidence>
<accession>A0A2I0L341</accession>
<dbReference type="EMBL" id="PGOL01000185">
    <property type="protein sequence ID" value="PKI75127.1"/>
    <property type="molecule type" value="Genomic_DNA"/>
</dbReference>